<dbReference type="Proteomes" id="UP001465976">
    <property type="component" value="Unassembled WGS sequence"/>
</dbReference>
<dbReference type="EMBL" id="JBAHYK010002054">
    <property type="protein sequence ID" value="KAL0565977.1"/>
    <property type="molecule type" value="Genomic_DNA"/>
</dbReference>
<feature type="region of interest" description="Disordered" evidence="1">
    <location>
        <begin position="1"/>
        <end position="31"/>
    </location>
</feature>
<organism evidence="2 3">
    <name type="scientific">Marasmius crinis-equi</name>
    <dbReference type="NCBI Taxonomy" id="585013"/>
    <lineage>
        <taxon>Eukaryota</taxon>
        <taxon>Fungi</taxon>
        <taxon>Dikarya</taxon>
        <taxon>Basidiomycota</taxon>
        <taxon>Agaricomycotina</taxon>
        <taxon>Agaricomycetes</taxon>
        <taxon>Agaricomycetidae</taxon>
        <taxon>Agaricales</taxon>
        <taxon>Marasmiineae</taxon>
        <taxon>Marasmiaceae</taxon>
        <taxon>Marasmius</taxon>
    </lineage>
</organism>
<gene>
    <name evidence="2" type="ORF">V5O48_016044</name>
</gene>
<sequence length="451" mass="51138">MEQAPIQHQSHNSDLSSTDDSDGEDAGANELKIRDSHQVDILATSAAVDHKGKKRAAGDVQITSQGTSDFDVFLEKLKRIVNLPPDSGNEYQHLKKDIFHAFHMIVVPLHHGMRAAFLRAMRDHLLCWDPVVRKKVDALPVPPAMFPSQVFLLRVLRAPLFNKAAWEKAASVIGLACEGYLSDIVGIKLYEKAGVDQFGLHLHRCIHGTNKVEGGPHADIYRKFGALHAGPRFTVNTLNDHRTHYNLQAFARHIFGVDWNYHHDIGLINWTSFLLNYLSDIVNGADSYSEWPNGDLYEQTTETFGICEFPEILRSKLNMRLYDDQITLTMKVNTNKEWLHHRQNLGLPILPPTTPAARKYFLMKKRELTLASVDISGRSKVDFTAFAAEWNMTADGKHQFYVTLEILSAYSKSWDEVENMQASEGIIQANSGRCSKAKRYLLHLPYPFHRI</sequence>
<feature type="compositionally biased region" description="Acidic residues" evidence="1">
    <location>
        <begin position="17"/>
        <end position="27"/>
    </location>
</feature>
<name>A0ABR3ESZ2_9AGAR</name>
<feature type="compositionally biased region" description="Polar residues" evidence="1">
    <location>
        <begin position="1"/>
        <end position="16"/>
    </location>
</feature>
<evidence type="ECO:0000256" key="1">
    <source>
        <dbReference type="SAM" id="MobiDB-lite"/>
    </source>
</evidence>
<reference evidence="2 3" key="1">
    <citation type="submission" date="2024-02" db="EMBL/GenBank/DDBJ databases">
        <title>A draft genome for the cacao thread blight pathogen Marasmius crinis-equi.</title>
        <authorList>
            <person name="Cohen S.P."/>
            <person name="Baruah I.K."/>
            <person name="Amoako-Attah I."/>
            <person name="Bukari Y."/>
            <person name="Meinhardt L.W."/>
            <person name="Bailey B.A."/>
        </authorList>
    </citation>
    <scope>NUCLEOTIDE SEQUENCE [LARGE SCALE GENOMIC DNA]</scope>
    <source>
        <strain evidence="2 3">GH-76</strain>
    </source>
</reference>
<evidence type="ECO:0000313" key="2">
    <source>
        <dbReference type="EMBL" id="KAL0565977.1"/>
    </source>
</evidence>
<evidence type="ECO:0000313" key="3">
    <source>
        <dbReference type="Proteomes" id="UP001465976"/>
    </source>
</evidence>
<proteinExistence type="predicted"/>
<accession>A0ABR3ESZ2</accession>
<protein>
    <submittedName>
        <fullName evidence="2">Uncharacterized protein</fullName>
    </submittedName>
</protein>
<keyword evidence="3" id="KW-1185">Reference proteome</keyword>
<comment type="caution">
    <text evidence="2">The sequence shown here is derived from an EMBL/GenBank/DDBJ whole genome shotgun (WGS) entry which is preliminary data.</text>
</comment>